<dbReference type="InterPro" id="IPR051055">
    <property type="entry name" value="PIF1_helicase"/>
</dbReference>
<dbReference type="RefSeq" id="YP_001651017.1">
    <property type="nucleotide sequence ID" value="NC_010276.1"/>
</dbReference>
<protein>
    <submittedName>
        <fullName evidence="2">Helicase 2</fullName>
    </submittedName>
</protein>
<keyword evidence="3" id="KW-1185">Reference proteome</keyword>
<accession>B0FDX5</accession>
<keyword evidence="2" id="KW-0067">ATP-binding</keyword>
<keyword evidence="2" id="KW-0547">Nucleotide-binding</keyword>
<proteinExistence type="predicted"/>
<dbReference type="OrthoDB" id="5394at10239"/>
<dbReference type="Gene3D" id="3.40.50.300">
    <property type="entry name" value="P-loop containing nucleotide triphosphate hydrolases"/>
    <property type="match status" value="1"/>
</dbReference>
<sequence length="436" mass="49079">MSGNVKRRRRVETGVQLNAKQQSIFNYLTEKDTFEPIFVSGCAGTGKSALLKALRKFWFKEKKTVVVAAYTNLAARNVQGKTCHSAFGFDFKLNIRRIPLSSKPDYVIIDEISMIPAQMLDKIDTKLKYSSGATSEPFGGVGVVVFGDLYQLPPVDKNVTTKPVYEANVWPSFKLFELTENMRQSEALFIDNLNSLRTGNTSCVDFFSTLTLKQPPTVENQLNSTCLVSTHNEANIINANCYESIAADQLEIVIQLKERLVSRKEVRGDTQIYNVEQENLIFKRDLKLCPKTRIMITHTTKNFCNGDFCVVEKVASDDNDDYRVHVRREYDDALMELQSVSIFFFSDERGQVRRVTGLPLTYGWAVTIHKAQGMSLKNLIVYPACMFAPGHAYVALSRSVHSSGLKLVSELPKRAICDMSHVTDAYASMPRISLDV</sequence>
<dbReference type="PANTHER" id="PTHR47642:SF6">
    <property type="entry name" value="ATP-DEPENDENT DNA HELICASE"/>
    <property type="match status" value="1"/>
</dbReference>
<dbReference type="GO" id="GO:0000723">
    <property type="term" value="P:telomere maintenance"/>
    <property type="evidence" value="ECO:0007669"/>
    <property type="project" value="InterPro"/>
</dbReference>
<reference evidence="2 3" key="1">
    <citation type="submission" date="2007-11" db="EMBL/GenBank/DDBJ databases">
        <title>Sequence and organization of Orgyia leucostigma nucleopolyhedrovirus genome.</title>
        <authorList>
            <person name="Eveleigh R.J.M."/>
            <person name="Lapointe R."/>
            <person name="Graham R.I."/>
            <person name="Lauzon H.A.M."/>
            <person name="Pavlik L."/>
            <person name="Arif B.M."/>
            <person name="Lucarotti C.J."/>
        </authorList>
    </citation>
    <scope>NUCLEOTIDE SEQUENCE [LARGE SCALE GENOMIC DNA]</scope>
    <source>
        <strain evidence="2">CFS-77</strain>
    </source>
</reference>
<dbReference type="KEGG" id="vg:5850424"/>
<dbReference type="GeneID" id="5850424"/>
<dbReference type="PANTHER" id="PTHR47642">
    <property type="entry name" value="ATP-DEPENDENT DNA HELICASE"/>
    <property type="match status" value="1"/>
</dbReference>
<dbReference type="SUPFAM" id="SSF52540">
    <property type="entry name" value="P-loop containing nucleoside triphosphate hydrolases"/>
    <property type="match status" value="2"/>
</dbReference>
<dbReference type="InterPro" id="IPR010285">
    <property type="entry name" value="DNA_helicase_pif1-like_DEAD"/>
</dbReference>
<organism evidence="2 3">
    <name type="scientific">Orgyia leucostigma nucleopolyhedrovirus</name>
    <dbReference type="NCBI Taxonomy" id="490711"/>
    <lineage>
        <taxon>Viruses</taxon>
        <taxon>Viruses incertae sedis</taxon>
        <taxon>Naldaviricetes</taxon>
        <taxon>Lefavirales</taxon>
        <taxon>Baculoviridae</taxon>
        <taxon>Alphabaculovirus</taxon>
        <taxon>Alphabaculovirus orleucostigmae</taxon>
    </lineage>
</organism>
<name>B0FDX5_9ABAC</name>
<dbReference type="EMBL" id="EU309041">
    <property type="protein sequence ID" value="ABY65833.1"/>
    <property type="molecule type" value="Genomic_DNA"/>
</dbReference>
<dbReference type="GO" id="GO:0006281">
    <property type="term" value="P:DNA repair"/>
    <property type="evidence" value="ECO:0007669"/>
    <property type="project" value="InterPro"/>
</dbReference>
<evidence type="ECO:0000313" key="2">
    <source>
        <dbReference type="EMBL" id="ABY65833.1"/>
    </source>
</evidence>
<dbReference type="Pfam" id="PF05970">
    <property type="entry name" value="PIF1"/>
    <property type="match status" value="1"/>
</dbReference>
<dbReference type="Proteomes" id="UP000203316">
    <property type="component" value="Segment"/>
</dbReference>
<evidence type="ECO:0000259" key="1">
    <source>
        <dbReference type="Pfam" id="PF05970"/>
    </source>
</evidence>
<keyword evidence="2" id="KW-0378">Hydrolase</keyword>
<dbReference type="CDD" id="cd18809">
    <property type="entry name" value="SF1_C_RecD"/>
    <property type="match status" value="1"/>
</dbReference>
<dbReference type="GO" id="GO:0003678">
    <property type="term" value="F:DNA helicase activity"/>
    <property type="evidence" value="ECO:0007669"/>
    <property type="project" value="InterPro"/>
</dbReference>
<evidence type="ECO:0000313" key="3">
    <source>
        <dbReference type="Proteomes" id="UP000203316"/>
    </source>
</evidence>
<keyword evidence="2" id="KW-0347">Helicase</keyword>
<dbReference type="InterPro" id="IPR027417">
    <property type="entry name" value="P-loop_NTPase"/>
</dbReference>
<feature type="domain" description="DNA helicase Pif1-like DEAD-box helicase" evidence="1">
    <location>
        <begin position="16"/>
        <end position="187"/>
    </location>
</feature>